<organism evidence="3 4">
    <name type="scientific">Apostasia shenzhenica</name>
    <dbReference type="NCBI Taxonomy" id="1088818"/>
    <lineage>
        <taxon>Eukaryota</taxon>
        <taxon>Viridiplantae</taxon>
        <taxon>Streptophyta</taxon>
        <taxon>Embryophyta</taxon>
        <taxon>Tracheophyta</taxon>
        <taxon>Spermatophyta</taxon>
        <taxon>Magnoliopsida</taxon>
        <taxon>Liliopsida</taxon>
        <taxon>Asparagales</taxon>
        <taxon>Orchidaceae</taxon>
        <taxon>Apostasioideae</taxon>
        <taxon>Apostasia</taxon>
    </lineage>
</organism>
<evidence type="ECO:0000256" key="1">
    <source>
        <dbReference type="ARBA" id="ARBA00009078"/>
    </source>
</evidence>
<dbReference type="GO" id="GO:0005634">
    <property type="term" value="C:nucleus"/>
    <property type="evidence" value="ECO:0007669"/>
    <property type="project" value="TreeGrafter"/>
</dbReference>
<evidence type="ECO:0000313" key="4">
    <source>
        <dbReference type="Proteomes" id="UP000236161"/>
    </source>
</evidence>
<dbReference type="PANTHER" id="PTHR21531">
    <property type="entry name" value="LOW-TEMPERATURE VIABILITY PROTEIN LTV1-RELATED"/>
    <property type="match status" value="1"/>
</dbReference>
<protein>
    <submittedName>
        <fullName evidence="3">Uncharacterized protein</fullName>
    </submittedName>
</protein>
<dbReference type="GO" id="GO:0005829">
    <property type="term" value="C:cytosol"/>
    <property type="evidence" value="ECO:0007669"/>
    <property type="project" value="TreeGrafter"/>
</dbReference>
<comment type="similarity">
    <text evidence="1">Belongs to the LTV1 family.</text>
</comment>
<sequence length="518" mass="58173">MGRRKKSFIDKRNSATFKLLARDTSTITYAAGGGGDVPSSDRVFVRVDNNPYLVRIFDEESYGECDGSGETPCCIKHRDDMDSIFADALDDSDDEGSSSQHWPCRATSDSQGRASHPLPEEARREILELGLPDDGYNYLQHLRVISNAGGGSSYYQNSKAKLELVPLDVKAYDASRLKITGGEGDELNKDSIYNVASKTLGITVHKVVDPDVARLLDDSDLSRFGSDVEELEEDFVLKANVCEGNGIEKVEEGTAASEAQYVTKGMHPARTGQEDESFEDGDYDEADVDDKPRIHRLLDEQFNLLTNREYNDDNYSDGEGHIDAEGDVVAEKLQDALKGCKVDDLKVDDQYYRVPRDDLHEQGAPIIWSHLDDSTDVICKCREYAEKYCNENEGEELIIVQESSDESEVWDCETIVSTYSNLDNHPGKIQAPDNPKSRFLKNIPIDTIKKSGMIELRGKQKLPVDFLPHGKKDIDKVKKSASLSFEKQKIGPRREESKEEKKERKLCFLVFPRSLRML</sequence>
<reference evidence="3 4" key="1">
    <citation type="journal article" date="2017" name="Nature">
        <title>The Apostasia genome and the evolution of orchids.</title>
        <authorList>
            <person name="Zhang G.Q."/>
            <person name="Liu K.W."/>
            <person name="Li Z."/>
            <person name="Lohaus R."/>
            <person name="Hsiao Y.Y."/>
            <person name="Niu S.C."/>
            <person name="Wang J.Y."/>
            <person name="Lin Y.C."/>
            <person name="Xu Q."/>
            <person name="Chen L.J."/>
            <person name="Yoshida K."/>
            <person name="Fujiwara S."/>
            <person name="Wang Z.W."/>
            <person name="Zhang Y.Q."/>
            <person name="Mitsuda N."/>
            <person name="Wang M."/>
            <person name="Liu G.H."/>
            <person name="Pecoraro L."/>
            <person name="Huang H.X."/>
            <person name="Xiao X.J."/>
            <person name="Lin M."/>
            <person name="Wu X.Y."/>
            <person name="Wu W.L."/>
            <person name="Chen Y.Y."/>
            <person name="Chang S.B."/>
            <person name="Sakamoto S."/>
            <person name="Ohme-Takagi M."/>
            <person name="Yagi M."/>
            <person name="Zeng S.J."/>
            <person name="Shen C.Y."/>
            <person name="Yeh C.M."/>
            <person name="Luo Y.B."/>
            <person name="Tsai W.C."/>
            <person name="Van de Peer Y."/>
            <person name="Liu Z.J."/>
        </authorList>
    </citation>
    <scope>NUCLEOTIDE SEQUENCE [LARGE SCALE GENOMIC DNA]</scope>
    <source>
        <strain evidence="4">cv. Shenzhen</strain>
        <tissue evidence="3">Stem</tissue>
    </source>
</reference>
<dbReference type="EMBL" id="KZ451982">
    <property type="protein sequence ID" value="PKA54802.1"/>
    <property type="molecule type" value="Genomic_DNA"/>
</dbReference>
<dbReference type="AlphaFoldDB" id="A0A2I0AGX8"/>
<dbReference type="Proteomes" id="UP000236161">
    <property type="component" value="Unassembled WGS sequence"/>
</dbReference>
<proteinExistence type="inferred from homology"/>
<evidence type="ECO:0000313" key="3">
    <source>
        <dbReference type="EMBL" id="PKA54802.1"/>
    </source>
</evidence>
<accession>A0A2I0AGX8</accession>
<dbReference type="OrthoDB" id="5852896at2759"/>
<keyword evidence="4" id="KW-1185">Reference proteome</keyword>
<feature type="compositionally biased region" description="Polar residues" evidence="2">
    <location>
        <begin position="97"/>
        <end position="113"/>
    </location>
</feature>
<dbReference type="STRING" id="1088818.A0A2I0AGX8"/>
<evidence type="ECO:0000256" key="2">
    <source>
        <dbReference type="SAM" id="MobiDB-lite"/>
    </source>
</evidence>
<dbReference type="GO" id="GO:0000056">
    <property type="term" value="P:ribosomal small subunit export from nucleus"/>
    <property type="evidence" value="ECO:0007669"/>
    <property type="project" value="TreeGrafter"/>
</dbReference>
<dbReference type="GO" id="GO:0042274">
    <property type="term" value="P:ribosomal small subunit biogenesis"/>
    <property type="evidence" value="ECO:0007669"/>
    <property type="project" value="InterPro"/>
</dbReference>
<name>A0A2I0AGX8_9ASPA</name>
<dbReference type="GO" id="GO:0030688">
    <property type="term" value="C:preribosome, small subunit precursor"/>
    <property type="evidence" value="ECO:0007669"/>
    <property type="project" value="TreeGrafter"/>
</dbReference>
<dbReference type="InterPro" id="IPR007307">
    <property type="entry name" value="Ltv1"/>
</dbReference>
<feature type="region of interest" description="Disordered" evidence="2">
    <location>
        <begin position="88"/>
        <end position="118"/>
    </location>
</feature>
<gene>
    <name evidence="3" type="ORF">AXF42_Ash000637</name>
</gene>
<dbReference type="PANTHER" id="PTHR21531:SF0">
    <property type="entry name" value="PROTEIN LTV1 HOMOLOG"/>
    <property type="match status" value="1"/>
</dbReference>